<accession>A0A1H3ZER0</accession>
<dbReference type="Pfam" id="PF04203">
    <property type="entry name" value="Sortase"/>
    <property type="match status" value="1"/>
</dbReference>
<evidence type="ECO:0000256" key="3">
    <source>
        <dbReference type="SAM" id="Phobius"/>
    </source>
</evidence>
<evidence type="ECO:0000256" key="4">
    <source>
        <dbReference type="SAM" id="SignalP"/>
    </source>
</evidence>
<dbReference type="NCBIfam" id="TIGR01076">
    <property type="entry name" value="sortase_fam"/>
    <property type="match status" value="1"/>
</dbReference>
<dbReference type="GO" id="GO:0016787">
    <property type="term" value="F:hydrolase activity"/>
    <property type="evidence" value="ECO:0007669"/>
    <property type="project" value="UniProtKB-KW"/>
</dbReference>
<feature type="transmembrane region" description="Helical" evidence="3">
    <location>
        <begin position="249"/>
        <end position="271"/>
    </location>
</feature>
<organism evidence="5 6">
    <name type="scientific">Eubacterium aggregans</name>
    <dbReference type="NCBI Taxonomy" id="81409"/>
    <lineage>
        <taxon>Bacteria</taxon>
        <taxon>Bacillati</taxon>
        <taxon>Bacillota</taxon>
        <taxon>Clostridia</taxon>
        <taxon>Eubacteriales</taxon>
        <taxon>Eubacteriaceae</taxon>
        <taxon>Eubacterium</taxon>
    </lineage>
</organism>
<feature type="signal peptide" evidence="4">
    <location>
        <begin position="1"/>
        <end position="21"/>
    </location>
</feature>
<dbReference type="Proteomes" id="UP000199394">
    <property type="component" value="Unassembled WGS sequence"/>
</dbReference>
<reference evidence="5 6" key="1">
    <citation type="submission" date="2016-10" db="EMBL/GenBank/DDBJ databases">
        <authorList>
            <person name="de Groot N.N."/>
        </authorList>
    </citation>
    <scope>NUCLEOTIDE SEQUENCE [LARGE SCALE GENOMIC DNA]</scope>
    <source>
        <strain evidence="5 6">SR12</strain>
    </source>
</reference>
<keyword evidence="6" id="KW-1185">Reference proteome</keyword>
<sequence>MKKKLVPALLFICLLSGLALLAYPAISNALRDRQQDKVWGQYDSAVAALSEAERQAVLSDARTYNSTLADSAVLTDPFDPDVLRTLETPYRDLLNPKGNSIMGILSIPSISVSEAIYHGTSDSVLSTGVGHLENTSLPVGGRDTHAVISGHAGLPGARIFTDLDGLKVGDVFYLDIIGEHLAYQVRQKKIVDPQDLGDLRIQPGEDLVTLVTCTPPGINSQRLLVQGSRISESQRMPEPPKESFTLTFWQLYSMVLILGTILFIGCGILLFRRK</sequence>
<evidence type="ECO:0000256" key="2">
    <source>
        <dbReference type="PIRSR" id="PIRSR605754-1"/>
    </source>
</evidence>
<evidence type="ECO:0000313" key="5">
    <source>
        <dbReference type="EMBL" id="SEA21864.1"/>
    </source>
</evidence>
<keyword evidence="1" id="KW-0378">Hydrolase</keyword>
<dbReference type="NCBIfam" id="NF033745">
    <property type="entry name" value="class_C_sortase"/>
    <property type="match status" value="1"/>
</dbReference>
<keyword evidence="4" id="KW-0732">Signal</keyword>
<dbReference type="InterPro" id="IPR042002">
    <property type="entry name" value="Sortase_C"/>
</dbReference>
<name>A0A1H3ZER0_9FIRM</name>
<dbReference type="InterPro" id="IPR005754">
    <property type="entry name" value="Sortase"/>
</dbReference>
<dbReference type="InterPro" id="IPR023365">
    <property type="entry name" value="Sortase_dom-sf"/>
</dbReference>
<proteinExistence type="predicted"/>
<keyword evidence="3" id="KW-1133">Transmembrane helix</keyword>
<dbReference type="SUPFAM" id="SSF63817">
    <property type="entry name" value="Sortase"/>
    <property type="match status" value="1"/>
</dbReference>
<dbReference type="CDD" id="cd05827">
    <property type="entry name" value="Sortase_C"/>
    <property type="match status" value="1"/>
</dbReference>
<dbReference type="RefSeq" id="WP_090305706.1">
    <property type="nucleotide sequence ID" value="NZ_FNRK01000005.1"/>
</dbReference>
<dbReference type="STRING" id="81409.SAMN04515656_105122"/>
<dbReference type="Gene3D" id="2.40.260.10">
    <property type="entry name" value="Sortase"/>
    <property type="match status" value="1"/>
</dbReference>
<gene>
    <name evidence="5" type="ORF">SAMN04515656_105122</name>
</gene>
<dbReference type="EMBL" id="FNRK01000005">
    <property type="protein sequence ID" value="SEA21864.1"/>
    <property type="molecule type" value="Genomic_DNA"/>
</dbReference>
<keyword evidence="3" id="KW-0472">Membrane</keyword>
<evidence type="ECO:0000313" key="6">
    <source>
        <dbReference type="Proteomes" id="UP000199394"/>
    </source>
</evidence>
<feature type="active site" description="Acyl-thioester intermediate" evidence="2">
    <location>
        <position position="213"/>
    </location>
</feature>
<evidence type="ECO:0000256" key="1">
    <source>
        <dbReference type="ARBA" id="ARBA00022801"/>
    </source>
</evidence>
<protein>
    <submittedName>
        <fullName evidence="5">Sortase A</fullName>
    </submittedName>
</protein>
<dbReference type="AlphaFoldDB" id="A0A1H3ZER0"/>
<feature type="chain" id="PRO_5039047709" evidence="4">
    <location>
        <begin position="22"/>
        <end position="274"/>
    </location>
</feature>
<feature type="active site" description="Proton donor/acceptor" evidence="2">
    <location>
        <position position="151"/>
    </location>
</feature>
<dbReference type="OrthoDB" id="1648028at2"/>
<keyword evidence="3" id="KW-0812">Transmembrane</keyword>